<dbReference type="PANTHER" id="PTHR46603:SF1">
    <property type="entry name" value="ABSCISSION_NOCUT CHECKPOINT REGULATOR"/>
    <property type="match status" value="1"/>
</dbReference>
<dbReference type="Pfam" id="PF22586">
    <property type="entry name" value="ANCHR-like_BBOX"/>
    <property type="match status" value="1"/>
</dbReference>
<feature type="compositionally biased region" description="Acidic residues" evidence="1">
    <location>
        <begin position="176"/>
        <end position="206"/>
    </location>
</feature>
<dbReference type="EMBL" id="ML977158">
    <property type="protein sequence ID" value="KAF1986152.1"/>
    <property type="molecule type" value="Genomic_DNA"/>
</dbReference>
<sequence length="392" mass="41387">MSNKASDDALLARLNALKRSHISLSTSPKLSPPSLSGSSPNPTSNSLPGSNAVDDDLHTRFARLGGGGGGGGLGQPSSLLPPSDLAAEAQALEMMDAEADEGDGEFNEEDEKTLEELLRDVGAEGRWDLGRGGERDVRMLVGEVRRVLPGVQGGGGDSGGGSRSGKGKGRRKGGDEVEGVGEEEEAERDDDGEDEKSDIDDEEAADEYIAKVIAEVELSKKYGNPDPEAESESDDEPENKEGGTDDQYDGAEQRPEKDSKSKRTTDPSSSSPLSLPNAPTFLPSPAPQSNTLNLPSTPSARPRALRKPPFPTTSTNSFPNTEIETWCIICTAPATLKCLGCDGDLYCRRCWMEGHRGEGAGLEERGHRGVEFVGPGGGDGKKEKGRRKVGAV</sequence>
<feature type="region of interest" description="Disordered" evidence="1">
    <location>
        <begin position="21"/>
        <end position="82"/>
    </location>
</feature>
<feature type="compositionally biased region" description="Low complexity" evidence="1">
    <location>
        <begin position="23"/>
        <end position="50"/>
    </location>
</feature>
<feature type="region of interest" description="Disordered" evidence="1">
    <location>
        <begin position="147"/>
        <end position="318"/>
    </location>
</feature>
<dbReference type="OrthoDB" id="5407799at2759"/>
<feature type="compositionally biased region" description="Basic and acidic residues" evidence="1">
    <location>
        <begin position="251"/>
        <end position="265"/>
    </location>
</feature>
<dbReference type="Proteomes" id="UP000800041">
    <property type="component" value="Unassembled WGS sequence"/>
</dbReference>
<dbReference type="AlphaFoldDB" id="A0A6G1GZB8"/>
<dbReference type="InterPro" id="IPR044553">
    <property type="entry name" value="Bbox1_ANCHR"/>
</dbReference>
<feature type="region of interest" description="Disordered" evidence="1">
    <location>
        <begin position="368"/>
        <end position="392"/>
    </location>
</feature>
<dbReference type="PANTHER" id="PTHR46603">
    <property type="entry name" value="ABSCISSION/NOCUT CHECKPOINT REGULATOR"/>
    <property type="match status" value="1"/>
</dbReference>
<name>A0A6G1GZB8_9PEZI</name>
<evidence type="ECO:0000256" key="1">
    <source>
        <dbReference type="SAM" id="MobiDB-lite"/>
    </source>
</evidence>
<feature type="compositionally biased region" description="Gly residues" evidence="1">
    <location>
        <begin position="64"/>
        <end position="74"/>
    </location>
</feature>
<reference evidence="2" key="1">
    <citation type="journal article" date="2020" name="Stud. Mycol.">
        <title>101 Dothideomycetes genomes: a test case for predicting lifestyles and emergence of pathogens.</title>
        <authorList>
            <person name="Haridas S."/>
            <person name="Albert R."/>
            <person name="Binder M."/>
            <person name="Bloem J."/>
            <person name="Labutti K."/>
            <person name="Salamov A."/>
            <person name="Andreopoulos B."/>
            <person name="Baker S."/>
            <person name="Barry K."/>
            <person name="Bills G."/>
            <person name="Bluhm B."/>
            <person name="Cannon C."/>
            <person name="Castanera R."/>
            <person name="Culley D."/>
            <person name="Daum C."/>
            <person name="Ezra D."/>
            <person name="Gonzalez J."/>
            <person name="Henrissat B."/>
            <person name="Kuo A."/>
            <person name="Liang C."/>
            <person name="Lipzen A."/>
            <person name="Lutzoni F."/>
            <person name="Magnuson J."/>
            <person name="Mondo S."/>
            <person name="Nolan M."/>
            <person name="Ohm R."/>
            <person name="Pangilinan J."/>
            <person name="Park H.-J."/>
            <person name="Ramirez L."/>
            <person name="Alfaro M."/>
            <person name="Sun H."/>
            <person name="Tritt A."/>
            <person name="Yoshinaga Y."/>
            <person name="Zwiers L.-H."/>
            <person name="Turgeon B."/>
            <person name="Goodwin S."/>
            <person name="Spatafora J."/>
            <person name="Crous P."/>
            <person name="Grigoriev I."/>
        </authorList>
    </citation>
    <scope>NUCLEOTIDE SEQUENCE</scope>
    <source>
        <strain evidence="2">CBS 113979</strain>
    </source>
</reference>
<keyword evidence="3" id="KW-1185">Reference proteome</keyword>
<gene>
    <name evidence="2" type="ORF">K402DRAFT_394007</name>
</gene>
<dbReference type="SUPFAM" id="SSF57845">
    <property type="entry name" value="B-box zinc-binding domain"/>
    <property type="match status" value="1"/>
</dbReference>
<proteinExistence type="predicted"/>
<feature type="compositionally biased region" description="Polar residues" evidence="1">
    <location>
        <begin position="287"/>
        <end position="299"/>
    </location>
</feature>
<protein>
    <submittedName>
        <fullName evidence="2">Uncharacterized protein</fullName>
    </submittedName>
</protein>
<organism evidence="2 3">
    <name type="scientific">Aulographum hederae CBS 113979</name>
    <dbReference type="NCBI Taxonomy" id="1176131"/>
    <lineage>
        <taxon>Eukaryota</taxon>
        <taxon>Fungi</taxon>
        <taxon>Dikarya</taxon>
        <taxon>Ascomycota</taxon>
        <taxon>Pezizomycotina</taxon>
        <taxon>Dothideomycetes</taxon>
        <taxon>Pleosporomycetidae</taxon>
        <taxon>Aulographales</taxon>
        <taxon>Aulographaceae</taxon>
    </lineage>
</organism>
<feature type="compositionally biased region" description="Acidic residues" evidence="1">
    <location>
        <begin position="227"/>
        <end position="249"/>
    </location>
</feature>
<dbReference type="CDD" id="cd19817">
    <property type="entry name" value="Bbox1_ANCHR-like"/>
    <property type="match status" value="1"/>
</dbReference>
<evidence type="ECO:0000313" key="3">
    <source>
        <dbReference type="Proteomes" id="UP000800041"/>
    </source>
</evidence>
<feature type="compositionally biased region" description="Basic residues" evidence="1">
    <location>
        <begin position="383"/>
        <end position="392"/>
    </location>
</feature>
<accession>A0A6G1GZB8</accession>
<feature type="compositionally biased region" description="Gly residues" evidence="1">
    <location>
        <begin position="151"/>
        <end position="164"/>
    </location>
</feature>
<feature type="compositionally biased region" description="Low complexity" evidence="1">
    <location>
        <begin position="267"/>
        <end position="276"/>
    </location>
</feature>
<evidence type="ECO:0000313" key="2">
    <source>
        <dbReference type="EMBL" id="KAF1986152.1"/>
    </source>
</evidence>